<reference evidence="2 3" key="1">
    <citation type="journal article" date="2019" name="PLoS Biol.">
        <title>Sex chromosomes control vertical transmission of feminizing Wolbachia symbionts in an isopod.</title>
        <authorList>
            <person name="Becking T."/>
            <person name="Chebbi M.A."/>
            <person name="Giraud I."/>
            <person name="Moumen B."/>
            <person name="Laverre T."/>
            <person name="Caubet Y."/>
            <person name="Peccoud J."/>
            <person name="Gilbert C."/>
            <person name="Cordaux R."/>
        </authorList>
    </citation>
    <scope>NUCLEOTIDE SEQUENCE [LARGE SCALE GENOMIC DNA]</scope>
    <source>
        <strain evidence="2">ANa2</strain>
        <tissue evidence="2">Whole body excluding digestive tract and cuticle</tissue>
    </source>
</reference>
<evidence type="ECO:0000313" key="3">
    <source>
        <dbReference type="Proteomes" id="UP000326759"/>
    </source>
</evidence>
<protein>
    <submittedName>
        <fullName evidence="2">L-galactose dehydrogenase</fullName>
    </submittedName>
</protein>
<dbReference type="PANTHER" id="PTHR42686:SF1">
    <property type="entry name" value="GH17980P-RELATED"/>
    <property type="match status" value="1"/>
</dbReference>
<sequence>MKQASIVEEAVRSGINYIDTAPFYGQGKSESAIGRALKNIPRKAYYIATKVARYTWDLHDQFDYTAERTRQSVERSLELLGLDYVDVIQIHDIEYAENLDQIINETLPTLQKIVDEGKARYIGVTSYVLNSLKEVLERSEVKIDCVLTVCRYTLIDDELTNYMPFFQEKGVAIIHAGALGLGLLTFRGPSEWHPANSDLKKAAKNAAEYCKTKNIDISKLAIQYSCALEGVPIQLIGVATLEFLKQNLKIVTRSLSKDDLKVIEEIRQKFFSTLAVKNWEYNDPLFEQIKEYRAKNKQ</sequence>
<dbReference type="Proteomes" id="UP000326759">
    <property type="component" value="Unassembled WGS sequence"/>
</dbReference>
<comment type="caution">
    <text evidence="2">The sequence shown here is derived from an EMBL/GenBank/DDBJ whole genome shotgun (WGS) entry which is preliminary data.</text>
</comment>
<feature type="domain" description="NADP-dependent oxidoreductase" evidence="1">
    <location>
        <begin position="3"/>
        <end position="267"/>
    </location>
</feature>
<dbReference type="InterPro" id="IPR036812">
    <property type="entry name" value="NAD(P)_OxRdtase_dom_sf"/>
</dbReference>
<dbReference type="PRINTS" id="PR00069">
    <property type="entry name" value="ALDKETRDTASE"/>
</dbReference>
<dbReference type="InterPro" id="IPR023210">
    <property type="entry name" value="NADP_OxRdtase_dom"/>
</dbReference>
<dbReference type="GO" id="GO:0010349">
    <property type="term" value="F:L-galactose dehydrogenase activity"/>
    <property type="evidence" value="ECO:0007669"/>
    <property type="project" value="InterPro"/>
</dbReference>
<dbReference type="EMBL" id="SEYY01004469">
    <property type="protein sequence ID" value="KAB7503771.1"/>
    <property type="molecule type" value="Genomic_DNA"/>
</dbReference>
<dbReference type="Gene3D" id="3.20.20.100">
    <property type="entry name" value="NADP-dependent oxidoreductase domain"/>
    <property type="match status" value="1"/>
</dbReference>
<dbReference type="Pfam" id="PF00248">
    <property type="entry name" value="Aldo_ket_red"/>
    <property type="match status" value="1"/>
</dbReference>
<evidence type="ECO:0000313" key="2">
    <source>
        <dbReference type="EMBL" id="KAB7503771.1"/>
    </source>
</evidence>
<name>A0A5N5TB09_9CRUS</name>
<gene>
    <name evidence="2" type="primary">LGALDH</name>
    <name evidence="2" type="ORF">Anas_04188</name>
</gene>
<organism evidence="2 3">
    <name type="scientific">Armadillidium nasatum</name>
    <dbReference type="NCBI Taxonomy" id="96803"/>
    <lineage>
        <taxon>Eukaryota</taxon>
        <taxon>Metazoa</taxon>
        <taxon>Ecdysozoa</taxon>
        <taxon>Arthropoda</taxon>
        <taxon>Crustacea</taxon>
        <taxon>Multicrustacea</taxon>
        <taxon>Malacostraca</taxon>
        <taxon>Eumalacostraca</taxon>
        <taxon>Peracarida</taxon>
        <taxon>Isopoda</taxon>
        <taxon>Oniscidea</taxon>
        <taxon>Crinocheta</taxon>
        <taxon>Armadillidiidae</taxon>
        <taxon>Armadillidium</taxon>
    </lineage>
</organism>
<proteinExistence type="predicted"/>
<dbReference type="OrthoDB" id="48988at2759"/>
<keyword evidence="3" id="KW-1185">Reference proteome</keyword>
<dbReference type="InterPro" id="IPR020471">
    <property type="entry name" value="AKR"/>
</dbReference>
<dbReference type="SUPFAM" id="SSF51430">
    <property type="entry name" value="NAD(P)-linked oxidoreductase"/>
    <property type="match status" value="1"/>
</dbReference>
<accession>A0A5N5TB09</accession>
<dbReference type="GO" id="GO:0005829">
    <property type="term" value="C:cytosol"/>
    <property type="evidence" value="ECO:0007669"/>
    <property type="project" value="TreeGrafter"/>
</dbReference>
<dbReference type="PANTHER" id="PTHR42686">
    <property type="entry name" value="GH17980P-RELATED"/>
    <property type="match status" value="1"/>
</dbReference>
<dbReference type="InterPro" id="IPR044479">
    <property type="entry name" value="LGALDH-like"/>
</dbReference>
<evidence type="ECO:0000259" key="1">
    <source>
        <dbReference type="Pfam" id="PF00248"/>
    </source>
</evidence>
<dbReference type="AlphaFoldDB" id="A0A5N5TB09"/>
<dbReference type="CDD" id="cd19163">
    <property type="entry name" value="AKR_galDH"/>
    <property type="match status" value="1"/>
</dbReference>